<proteinExistence type="predicted"/>
<gene>
    <name evidence="1" type="ORF">LCGC14_2291000</name>
</gene>
<sequence length="55" mass="5660">MTAIFIAAIIESGFAIPLPVISKAVPCVGEVLIIGIPSVIFTPESKACSFIGMVP</sequence>
<organism evidence="1">
    <name type="scientific">marine sediment metagenome</name>
    <dbReference type="NCBI Taxonomy" id="412755"/>
    <lineage>
        <taxon>unclassified sequences</taxon>
        <taxon>metagenomes</taxon>
        <taxon>ecological metagenomes</taxon>
    </lineage>
</organism>
<reference evidence="1" key="1">
    <citation type="journal article" date="2015" name="Nature">
        <title>Complex archaea that bridge the gap between prokaryotes and eukaryotes.</title>
        <authorList>
            <person name="Spang A."/>
            <person name="Saw J.H."/>
            <person name="Jorgensen S.L."/>
            <person name="Zaremba-Niedzwiedzka K."/>
            <person name="Martijn J."/>
            <person name="Lind A.E."/>
            <person name="van Eijk R."/>
            <person name="Schleper C."/>
            <person name="Guy L."/>
            <person name="Ettema T.J."/>
        </authorList>
    </citation>
    <scope>NUCLEOTIDE SEQUENCE</scope>
</reference>
<comment type="caution">
    <text evidence="1">The sequence shown here is derived from an EMBL/GenBank/DDBJ whole genome shotgun (WGS) entry which is preliminary data.</text>
</comment>
<protein>
    <submittedName>
        <fullName evidence="1">Uncharacterized protein</fullName>
    </submittedName>
</protein>
<dbReference type="EMBL" id="LAZR01032091">
    <property type="protein sequence ID" value="KKL51888.1"/>
    <property type="molecule type" value="Genomic_DNA"/>
</dbReference>
<name>A0A0F9CR84_9ZZZZ</name>
<accession>A0A0F9CR84</accession>
<dbReference type="AlphaFoldDB" id="A0A0F9CR84"/>
<evidence type="ECO:0000313" key="1">
    <source>
        <dbReference type="EMBL" id="KKL51888.1"/>
    </source>
</evidence>